<dbReference type="Proteomes" id="UP000503349">
    <property type="component" value="Chromosome 8"/>
</dbReference>
<accession>A0A6G1PRY5</accession>
<keyword evidence="2" id="KW-1185">Reference proteome</keyword>
<protein>
    <submittedName>
        <fullName evidence="1">Uncharacterized protein</fullName>
    </submittedName>
</protein>
<reference evidence="2" key="2">
    <citation type="submission" date="2019-02" db="EMBL/GenBank/DDBJ databases">
        <title>Opniocepnalus argus Var Kimnra genome.</title>
        <authorList>
            <person name="Zhou C."/>
            <person name="Xiao S."/>
        </authorList>
    </citation>
    <scope>NUCLEOTIDE SEQUENCE [LARGE SCALE GENOMIC DNA]</scope>
</reference>
<gene>
    <name evidence="1" type="ORF">EXN66_Car008777</name>
</gene>
<organism evidence="1 2">
    <name type="scientific">Channa argus</name>
    <name type="common">Northern snakehead</name>
    <name type="synonym">Ophicephalus argus</name>
    <dbReference type="NCBI Taxonomy" id="215402"/>
    <lineage>
        <taxon>Eukaryota</taxon>
        <taxon>Metazoa</taxon>
        <taxon>Chordata</taxon>
        <taxon>Craniata</taxon>
        <taxon>Vertebrata</taxon>
        <taxon>Euteleostomi</taxon>
        <taxon>Actinopterygii</taxon>
        <taxon>Neopterygii</taxon>
        <taxon>Teleostei</taxon>
        <taxon>Neoteleostei</taxon>
        <taxon>Acanthomorphata</taxon>
        <taxon>Anabantaria</taxon>
        <taxon>Anabantiformes</taxon>
        <taxon>Channoidei</taxon>
        <taxon>Channidae</taxon>
        <taxon>Channa</taxon>
    </lineage>
</organism>
<evidence type="ECO:0000313" key="2">
    <source>
        <dbReference type="Proteomes" id="UP000503349"/>
    </source>
</evidence>
<dbReference type="EMBL" id="CM015719">
    <property type="protein sequence ID" value="KAF3693101.1"/>
    <property type="molecule type" value="Genomic_DNA"/>
</dbReference>
<reference evidence="1 2" key="1">
    <citation type="submission" date="2019-02" db="EMBL/GenBank/DDBJ databases">
        <title>Opniocepnalus argus genome.</title>
        <authorList>
            <person name="Zhou C."/>
            <person name="Xiao S."/>
        </authorList>
    </citation>
    <scope>NUCLEOTIDE SEQUENCE [LARGE SCALE GENOMIC DNA]</scope>
    <source>
        <strain evidence="1">OARG1902GOOAL</strain>
        <tissue evidence="1">Muscle</tissue>
    </source>
</reference>
<name>A0A6G1PRY5_CHAAH</name>
<sequence>MSRPSCLPVWIDVPDCTALKADHCSPKPLPDSALALRSPCSPSLVWLGSPQSNLFVMATAQLAST</sequence>
<dbReference type="AlphaFoldDB" id="A0A6G1PRY5"/>
<proteinExistence type="predicted"/>
<evidence type="ECO:0000313" key="1">
    <source>
        <dbReference type="EMBL" id="KAF3693101.1"/>
    </source>
</evidence>